<comment type="catalytic activity">
    <reaction evidence="6">
        <text>D-lyxose = D-xylulose</text>
        <dbReference type="Rhea" id="RHEA:14201"/>
        <dbReference type="ChEBI" id="CHEBI:16789"/>
        <dbReference type="ChEBI" id="CHEBI:17140"/>
        <dbReference type="EC" id="5.3.1.15"/>
    </reaction>
</comment>
<evidence type="ECO:0000256" key="4">
    <source>
        <dbReference type="ARBA" id="ARBA00023235"/>
    </source>
</evidence>
<evidence type="ECO:0000313" key="10">
    <source>
        <dbReference type="Proteomes" id="UP000192074"/>
    </source>
</evidence>
<dbReference type="EC" id="5.3.1.15" evidence="8"/>
<evidence type="ECO:0000256" key="6">
    <source>
        <dbReference type="ARBA" id="ARBA00044907"/>
    </source>
</evidence>
<dbReference type="RefSeq" id="WP_080868885.1">
    <property type="nucleotide sequence ID" value="NZ_LT009760.1"/>
</dbReference>
<evidence type="ECO:0000256" key="8">
    <source>
        <dbReference type="ARBA" id="ARBA00044972"/>
    </source>
</evidence>
<dbReference type="InterPro" id="IPR010864">
    <property type="entry name" value="D-lyxose_isomer"/>
</dbReference>
<evidence type="ECO:0000256" key="5">
    <source>
        <dbReference type="ARBA" id="ARBA00023277"/>
    </source>
</evidence>
<evidence type="ECO:0000256" key="1">
    <source>
        <dbReference type="ARBA" id="ARBA00001936"/>
    </source>
</evidence>
<evidence type="ECO:0000256" key="3">
    <source>
        <dbReference type="ARBA" id="ARBA00023211"/>
    </source>
</evidence>
<evidence type="ECO:0000256" key="7">
    <source>
        <dbReference type="ARBA" id="ARBA00044951"/>
    </source>
</evidence>
<dbReference type="GO" id="GO:0047828">
    <property type="term" value="F:D-lyxose ketol-isomerase activity"/>
    <property type="evidence" value="ECO:0007669"/>
    <property type="project" value="UniProtKB-EC"/>
</dbReference>
<keyword evidence="2" id="KW-0479">Metal-binding</keyword>
<dbReference type="CDD" id="cd20309">
    <property type="entry name" value="cupin_EcSI"/>
    <property type="match status" value="1"/>
</dbReference>
<dbReference type="EMBL" id="FCNL01000042">
    <property type="protein sequence ID" value="CVI25362.1"/>
    <property type="molecule type" value="Genomic_DNA"/>
</dbReference>
<dbReference type="Proteomes" id="UP000192074">
    <property type="component" value="Unassembled WGS sequence"/>
</dbReference>
<keyword evidence="3" id="KW-0464">Manganese</keyword>
<dbReference type="GO" id="GO:0046872">
    <property type="term" value="F:metal ion binding"/>
    <property type="evidence" value="ECO:0007669"/>
    <property type="project" value="UniProtKB-KW"/>
</dbReference>
<proteinExistence type="inferred from homology"/>
<evidence type="ECO:0000256" key="2">
    <source>
        <dbReference type="ARBA" id="ARBA00022723"/>
    </source>
</evidence>
<comment type="cofactor">
    <cofactor evidence="1">
        <name>Mn(2+)</name>
        <dbReference type="ChEBI" id="CHEBI:29035"/>
    </cofactor>
</comment>
<dbReference type="Pfam" id="PF07385">
    <property type="entry name" value="Lyx_isomer"/>
    <property type="match status" value="1"/>
</dbReference>
<comment type="caution">
    <text evidence="9">The sequence shown here is derived from an EMBL/GenBank/DDBJ whole genome shotgun (WGS) entry which is preliminary data.</text>
</comment>
<dbReference type="Gene3D" id="2.60.120.10">
    <property type="entry name" value="Jelly Rolls"/>
    <property type="match status" value="1"/>
</dbReference>
<dbReference type="InterPro" id="IPR047581">
    <property type="entry name" value="EcSI_cupin"/>
</dbReference>
<keyword evidence="4" id="KW-0413">Isomerase</keyword>
<organism evidence="9 10">
    <name type="scientific">Agrobacterium tumefaciens str. B6</name>
    <dbReference type="NCBI Taxonomy" id="1183423"/>
    <lineage>
        <taxon>Bacteria</taxon>
        <taxon>Pseudomonadati</taxon>
        <taxon>Pseudomonadota</taxon>
        <taxon>Alphaproteobacteria</taxon>
        <taxon>Hyphomicrobiales</taxon>
        <taxon>Rhizobiaceae</taxon>
        <taxon>Rhizobium/Agrobacterium group</taxon>
        <taxon>Agrobacterium</taxon>
        <taxon>Agrobacterium tumefaciens complex</taxon>
    </lineage>
</organism>
<reference evidence="9 10" key="1">
    <citation type="submission" date="2016-01" db="EMBL/GenBank/DDBJ databases">
        <authorList>
            <person name="Regsiter A."/>
            <person name="william w."/>
        </authorList>
    </citation>
    <scope>NUCLEOTIDE SEQUENCE [LARGE SCALE GENOMIC DNA]</scope>
    <source>
        <strain evidence="9 10">B6</strain>
    </source>
</reference>
<name>A0A822V785_AGRTU</name>
<dbReference type="InterPro" id="IPR014710">
    <property type="entry name" value="RmlC-like_jellyroll"/>
</dbReference>
<keyword evidence="5" id="KW-0119">Carbohydrate metabolism</keyword>
<protein>
    <recommendedName>
        <fullName evidence="8">D-lyxose ketol-isomerase</fullName>
        <ecNumber evidence="8">5.3.1.15</ecNumber>
    </recommendedName>
</protein>
<dbReference type="AlphaFoldDB" id="A0A822V785"/>
<sequence length="222" mass="24700">MKRSEINHALRGAMDLLRVHGWHLPTWANWTDDDRRNNAATASFLLNHQMGWDVTDFGIGRFATCGLTLFCLRNGIVGRGSERTYAEKLLFIGEGQETPPHRHLSKMEDIINRGGGVLVMECAATDEGGEVLDTPLTVLVDGSAHRVAAWQPIELVPGQSITLECGVYHRFYAKPGHGSVLGGEVSEVNDDRSDNYFLGEIGRFAAIEEDEAPLRRLWNEEK</sequence>
<gene>
    <name evidence="9" type="ORF">AGR4A_pAt30177</name>
</gene>
<comment type="similarity">
    <text evidence="7">Belongs to the D-lyxose ketol-isomerase family.</text>
</comment>
<evidence type="ECO:0000313" key="9">
    <source>
        <dbReference type="EMBL" id="CVI25362.1"/>
    </source>
</evidence>
<accession>A0A822V785</accession>